<reference evidence="1" key="1">
    <citation type="journal article" date="2021" name="Proc. Natl. Acad. Sci. U.S.A.">
        <title>A Catalog of Tens of Thousands of Viruses from Human Metagenomes Reveals Hidden Associations with Chronic Diseases.</title>
        <authorList>
            <person name="Tisza M.J."/>
            <person name="Buck C.B."/>
        </authorList>
    </citation>
    <scope>NUCLEOTIDE SEQUENCE</scope>
    <source>
        <strain evidence="1">CtTUL13</strain>
    </source>
</reference>
<evidence type="ECO:0000313" key="1">
    <source>
        <dbReference type="EMBL" id="DAF96592.1"/>
    </source>
</evidence>
<dbReference type="EMBL" id="BK016119">
    <property type="protein sequence ID" value="DAF96592.1"/>
    <property type="molecule type" value="Genomic_DNA"/>
</dbReference>
<organism evidence="1">
    <name type="scientific">Inoviridae sp. ctTUL13</name>
    <dbReference type="NCBI Taxonomy" id="2825782"/>
    <lineage>
        <taxon>Viruses</taxon>
        <taxon>Monodnaviria</taxon>
        <taxon>Loebvirae</taxon>
        <taxon>Hofneiviricota</taxon>
        <taxon>Faserviricetes</taxon>
        <taxon>Tubulavirales</taxon>
        <taxon>Inoviridae</taxon>
    </lineage>
</organism>
<accession>A0A8S5UQ20</accession>
<protein>
    <submittedName>
        <fullName evidence="1">Uncharacterized protein</fullName>
    </submittedName>
</protein>
<name>A0A8S5UQ20_9VIRU</name>
<proteinExistence type="predicted"/>
<sequence length="37" mass="4299">MSRSFPGAGRVLKYLMAIRYFFSSAARLRDLNFSKKL</sequence>